<dbReference type="InterPro" id="IPR050071">
    <property type="entry name" value="Dehydroquinate_synthase"/>
</dbReference>
<dbReference type="EMBL" id="CP003804">
    <property type="protein sequence ID" value="AGF47977.1"/>
    <property type="molecule type" value="Genomic_DNA"/>
</dbReference>
<evidence type="ECO:0000256" key="10">
    <source>
        <dbReference type="ARBA" id="ARBA00022605"/>
    </source>
</evidence>
<evidence type="ECO:0000256" key="4">
    <source>
        <dbReference type="ARBA" id="ARBA00004496"/>
    </source>
</evidence>
<dbReference type="PANTHER" id="PTHR43622:SF7">
    <property type="entry name" value="3-DEHYDROQUINATE SYNTHASE, CHLOROPLASTIC"/>
    <property type="match status" value="1"/>
</dbReference>
<dbReference type="PIRSF" id="PIRSF001455">
    <property type="entry name" value="DHQ_synth"/>
    <property type="match status" value="1"/>
</dbReference>
<protein>
    <recommendedName>
        <fullName evidence="8 18">3-dehydroquinate synthase</fullName>
        <shortName evidence="18">DHQS</shortName>
        <ecNumber evidence="7 18">4.2.3.4</ecNumber>
    </recommendedName>
</protein>
<evidence type="ECO:0000256" key="11">
    <source>
        <dbReference type="ARBA" id="ARBA00022723"/>
    </source>
</evidence>
<evidence type="ECO:0000256" key="7">
    <source>
        <dbReference type="ARBA" id="ARBA00013031"/>
    </source>
</evidence>
<dbReference type="Gene3D" id="3.40.50.1970">
    <property type="match status" value="1"/>
</dbReference>
<name>M1LQV1_9PROT</name>
<dbReference type="GO" id="GO:0000166">
    <property type="term" value="F:nucleotide binding"/>
    <property type="evidence" value="ECO:0007669"/>
    <property type="project" value="UniProtKB-KW"/>
</dbReference>
<dbReference type="Gene3D" id="1.20.1090.10">
    <property type="entry name" value="Dehydroquinate synthase-like - alpha domain"/>
    <property type="match status" value="1"/>
</dbReference>
<dbReference type="InterPro" id="IPR016037">
    <property type="entry name" value="DHQ_synth_AroB"/>
</dbReference>
<dbReference type="InterPro" id="IPR030963">
    <property type="entry name" value="DHQ_synth_fam"/>
</dbReference>
<feature type="binding site" evidence="18">
    <location>
        <begin position="70"/>
        <end position="75"/>
    </location>
    <ligand>
        <name>NAD(+)</name>
        <dbReference type="ChEBI" id="CHEBI:57540"/>
    </ligand>
</feature>
<comment type="cofactor">
    <cofactor evidence="18">
        <name>Co(2+)</name>
        <dbReference type="ChEBI" id="CHEBI:48828"/>
    </cofactor>
    <cofactor evidence="18">
        <name>Zn(2+)</name>
        <dbReference type="ChEBI" id="CHEBI:29105"/>
    </cofactor>
    <text evidence="18">Binds 1 divalent metal cation per subunit. Can use either Co(2+) or Zn(2+).</text>
</comment>
<evidence type="ECO:0000256" key="14">
    <source>
        <dbReference type="ARBA" id="ARBA00023027"/>
    </source>
</evidence>
<feature type="binding site" evidence="18">
    <location>
        <begin position="104"/>
        <end position="108"/>
    </location>
    <ligand>
        <name>NAD(+)</name>
        <dbReference type="ChEBI" id="CHEBI:57540"/>
    </ligand>
</feature>
<dbReference type="GO" id="GO:0009073">
    <property type="term" value="P:aromatic amino acid family biosynthetic process"/>
    <property type="evidence" value="ECO:0007669"/>
    <property type="project" value="UniProtKB-KW"/>
</dbReference>
<keyword evidence="16 18" id="KW-0456">Lyase</keyword>
<dbReference type="GO" id="GO:0005737">
    <property type="term" value="C:cytoplasm"/>
    <property type="evidence" value="ECO:0007669"/>
    <property type="project" value="UniProtKB-SubCell"/>
</dbReference>
<gene>
    <name evidence="18" type="primary">aroB</name>
    <name evidence="21" type="ORF">CDEE_0146</name>
</gene>
<feature type="binding site" evidence="18">
    <location>
        <begin position="128"/>
        <end position="129"/>
    </location>
    <ligand>
        <name>NAD(+)</name>
        <dbReference type="ChEBI" id="CHEBI:57540"/>
    </ligand>
</feature>
<keyword evidence="11 18" id="KW-0479">Metal-binding</keyword>
<dbReference type="EC" id="4.2.3.4" evidence="7 18"/>
<comment type="catalytic activity">
    <reaction evidence="1 18">
        <text>7-phospho-2-dehydro-3-deoxy-D-arabino-heptonate = 3-dehydroquinate + phosphate</text>
        <dbReference type="Rhea" id="RHEA:21968"/>
        <dbReference type="ChEBI" id="CHEBI:32364"/>
        <dbReference type="ChEBI" id="CHEBI:43474"/>
        <dbReference type="ChEBI" id="CHEBI:58394"/>
        <dbReference type="EC" id="4.2.3.4"/>
    </reaction>
</comment>
<dbReference type="STRING" id="1208918.CDEE_0146"/>
<evidence type="ECO:0000256" key="5">
    <source>
        <dbReference type="ARBA" id="ARBA00004661"/>
    </source>
</evidence>
<evidence type="ECO:0000259" key="20">
    <source>
        <dbReference type="Pfam" id="PF24621"/>
    </source>
</evidence>
<dbReference type="InterPro" id="IPR030960">
    <property type="entry name" value="DHQS/DOIS_N"/>
</dbReference>
<keyword evidence="10 18" id="KW-0028">Amino-acid biosynthesis</keyword>
<dbReference type="GO" id="GO:0046872">
    <property type="term" value="F:metal ion binding"/>
    <property type="evidence" value="ECO:0007669"/>
    <property type="project" value="UniProtKB-KW"/>
</dbReference>
<dbReference type="FunFam" id="3.40.50.1970:FF:000001">
    <property type="entry name" value="3-dehydroquinate synthase"/>
    <property type="match status" value="1"/>
</dbReference>
<feature type="binding site" evidence="18">
    <location>
        <position position="183"/>
    </location>
    <ligand>
        <name>Zn(2+)</name>
        <dbReference type="ChEBI" id="CHEBI:29105"/>
    </ligand>
</feature>
<dbReference type="AlphaFoldDB" id="M1LQV1"/>
<dbReference type="Pfam" id="PF01761">
    <property type="entry name" value="DHQ_synthase"/>
    <property type="match status" value="1"/>
</dbReference>
<feature type="binding site" evidence="18">
    <location>
        <position position="141"/>
    </location>
    <ligand>
        <name>NAD(+)</name>
        <dbReference type="ChEBI" id="CHEBI:57540"/>
    </ligand>
</feature>
<comment type="caution">
    <text evidence="18">Lacks conserved residue(s) required for the propagation of feature annotation.</text>
</comment>
<evidence type="ECO:0000256" key="12">
    <source>
        <dbReference type="ARBA" id="ARBA00022741"/>
    </source>
</evidence>
<evidence type="ECO:0000313" key="21">
    <source>
        <dbReference type="EMBL" id="AGF47977.1"/>
    </source>
</evidence>
<keyword evidence="15 18" id="KW-0057">Aromatic amino acid biosynthesis</keyword>
<sequence>MKVVNVDVPSASYPINIGQGRLDHLDMAIPSDATSVVIVTNPKVAGLYLSRVKVSLQKTGLPIFVIELPDGEIYKSWESLNKIFDILLINKIDRQSVLLALGGGVIGDITGFAASVYMRGIRFIQVPTTLLAQVDSSVGGKTAINHPLGKNMIGSFYQPNSVEVDVDVLDTLDLREVSAGLSEVIKYGLILDSNFWEWCENNIQDLLSLKKSSIEYAIKRSCELKAYVVGKDEKESGLRAILNLGHTFGHAIESGLGYGKWLHGEAVGCGLIQAIVLSSLVFDLDKTVLNRVKLLVSKIGCPVIAPDFGFDKWIDLMLVDKKNTQGNIRFVLIDRIGHALIKQVSENEIRTTLEKTIK</sequence>
<dbReference type="GO" id="GO:0008652">
    <property type="term" value="P:amino acid biosynthetic process"/>
    <property type="evidence" value="ECO:0007669"/>
    <property type="project" value="UniProtKB-KW"/>
</dbReference>
<keyword evidence="13 18" id="KW-0862">Zinc</keyword>
<dbReference type="eggNOG" id="COG0337">
    <property type="taxonomic scope" value="Bacteria"/>
</dbReference>
<dbReference type="Proteomes" id="UP000011686">
    <property type="component" value="Chromosome"/>
</dbReference>
<comment type="function">
    <text evidence="3 18">Catalyzes the conversion of 3-deoxy-D-arabino-heptulosonate 7-phosphate (DAHP) to dehydroquinate (DHQ).</text>
</comment>
<keyword evidence="17 18" id="KW-0170">Cobalt</keyword>
<dbReference type="InterPro" id="IPR056179">
    <property type="entry name" value="DHQS_C"/>
</dbReference>
<dbReference type="CDD" id="cd08195">
    <property type="entry name" value="DHQS"/>
    <property type="match status" value="1"/>
</dbReference>
<reference evidence="21 22" key="1">
    <citation type="journal article" date="2013" name="Genome Biol. Evol.">
        <title>Genome evolution and phylogenomic analysis of candidatus kinetoplastibacterium, the betaproteobacterial endosymbionts of strigomonas and angomonas.</title>
        <authorList>
            <person name="Alves J.M."/>
            <person name="Serrano M.G."/>
            <person name="Maia da Silva F."/>
            <person name="Voegtly L.J."/>
            <person name="Matveyev A.V."/>
            <person name="Teixeira M.M."/>
            <person name="Camargo E.P."/>
            <person name="Buck G.A."/>
        </authorList>
    </citation>
    <scope>NUCLEOTIDE SEQUENCE [LARGE SCALE GENOMIC DNA]</scope>
    <source>
        <strain evidence="21 22">TCC036E</strain>
    </source>
</reference>
<keyword evidence="12 18" id="KW-0547">Nucleotide-binding</keyword>
<evidence type="ECO:0000256" key="6">
    <source>
        <dbReference type="ARBA" id="ARBA00005412"/>
    </source>
</evidence>
<evidence type="ECO:0000259" key="19">
    <source>
        <dbReference type="Pfam" id="PF01761"/>
    </source>
</evidence>
<evidence type="ECO:0000256" key="16">
    <source>
        <dbReference type="ARBA" id="ARBA00023239"/>
    </source>
</evidence>
<comment type="subcellular location">
    <subcellularLocation>
        <location evidence="4 18">Cytoplasm</location>
    </subcellularLocation>
</comment>
<keyword evidence="14 18" id="KW-0520">NAD</keyword>
<dbReference type="HOGENOM" id="CLU_001201_0_2_4"/>
<comment type="similarity">
    <text evidence="6 18">Belongs to the sugar phosphate cyclases superfamily. Dehydroquinate synthase family.</text>
</comment>
<dbReference type="PATRIC" id="fig|1208918.3.peg.677"/>
<feature type="domain" description="3-dehydroquinate synthase C-terminal" evidence="20">
    <location>
        <begin position="180"/>
        <end position="323"/>
    </location>
</feature>
<dbReference type="KEGG" id="kct:CDEE_0146"/>
<keyword evidence="22" id="KW-1185">Reference proteome</keyword>
<feature type="binding site" evidence="18">
    <location>
        <position position="246"/>
    </location>
    <ligand>
        <name>Zn(2+)</name>
        <dbReference type="ChEBI" id="CHEBI:29105"/>
    </ligand>
</feature>
<dbReference type="GO" id="GO:0003856">
    <property type="term" value="F:3-dehydroquinate synthase activity"/>
    <property type="evidence" value="ECO:0007669"/>
    <property type="project" value="UniProtKB-UniRule"/>
</dbReference>
<organism evidence="21 22">
    <name type="scientific">Candidatus Kinetoplastidibacterium crithidiae TCC036E</name>
    <dbReference type="NCBI Taxonomy" id="1208918"/>
    <lineage>
        <taxon>Bacteria</taxon>
        <taxon>Pseudomonadati</taxon>
        <taxon>Pseudomonadota</taxon>
        <taxon>Betaproteobacteria</taxon>
        <taxon>Candidatus Kinetoplastidibacterium</taxon>
    </lineage>
</organism>
<evidence type="ECO:0000256" key="9">
    <source>
        <dbReference type="ARBA" id="ARBA00022490"/>
    </source>
</evidence>
<feature type="binding site" evidence="18">
    <location>
        <position position="150"/>
    </location>
    <ligand>
        <name>NAD(+)</name>
        <dbReference type="ChEBI" id="CHEBI:57540"/>
    </ligand>
</feature>
<evidence type="ECO:0000256" key="3">
    <source>
        <dbReference type="ARBA" id="ARBA00003485"/>
    </source>
</evidence>
<evidence type="ECO:0000256" key="18">
    <source>
        <dbReference type="HAMAP-Rule" id="MF_00110"/>
    </source>
</evidence>
<dbReference type="GO" id="GO:0009423">
    <property type="term" value="P:chorismate biosynthetic process"/>
    <property type="evidence" value="ECO:0007669"/>
    <property type="project" value="UniProtKB-UniRule"/>
</dbReference>
<comment type="cofactor">
    <cofactor evidence="2 18">
        <name>NAD(+)</name>
        <dbReference type="ChEBI" id="CHEBI:57540"/>
    </cofactor>
</comment>
<evidence type="ECO:0000256" key="17">
    <source>
        <dbReference type="ARBA" id="ARBA00023285"/>
    </source>
</evidence>
<evidence type="ECO:0000256" key="2">
    <source>
        <dbReference type="ARBA" id="ARBA00001911"/>
    </source>
</evidence>
<feature type="domain" description="3-dehydroquinate synthase N-terminal" evidence="19">
    <location>
        <begin position="66"/>
        <end position="178"/>
    </location>
</feature>
<dbReference type="SUPFAM" id="SSF56796">
    <property type="entry name" value="Dehydroquinate synthase-like"/>
    <property type="match status" value="1"/>
</dbReference>
<keyword evidence="9 18" id="KW-0963">Cytoplasm</keyword>
<comment type="pathway">
    <text evidence="5 18">Metabolic intermediate biosynthesis; chorismate biosynthesis; chorismate from D-erythrose 4-phosphate and phosphoenolpyruvate: step 2/7.</text>
</comment>
<dbReference type="RefSeq" id="WP_015238796.1">
    <property type="nucleotide sequence ID" value="NC_020283.1"/>
</dbReference>
<evidence type="ECO:0000256" key="15">
    <source>
        <dbReference type="ARBA" id="ARBA00023141"/>
    </source>
</evidence>
<proteinExistence type="inferred from homology"/>
<dbReference type="NCBIfam" id="TIGR01357">
    <property type="entry name" value="aroB"/>
    <property type="match status" value="1"/>
</dbReference>
<dbReference type="HAMAP" id="MF_00110">
    <property type="entry name" value="DHQ_synthase"/>
    <property type="match status" value="1"/>
</dbReference>
<accession>M1LQV1</accession>
<evidence type="ECO:0000313" key="22">
    <source>
        <dbReference type="Proteomes" id="UP000011686"/>
    </source>
</evidence>
<evidence type="ECO:0000256" key="1">
    <source>
        <dbReference type="ARBA" id="ARBA00001393"/>
    </source>
</evidence>
<dbReference type="Pfam" id="PF24621">
    <property type="entry name" value="DHQS_C"/>
    <property type="match status" value="1"/>
</dbReference>
<evidence type="ECO:0000256" key="8">
    <source>
        <dbReference type="ARBA" id="ARBA00017684"/>
    </source>
</evidence>
<dbReference type="PANTHER" id="PTHR43622">
    <property type="entry name" value="3-DEHYDROQUINATE SYNTHASE"/>
    <property type="match status" value="1"/>
</dbReference>
<evidence type="ECO:0000256" key="13">
    <source>
        <dbReference type="ARBA" id="ARBA00022833"/>
    </source>
</evidence>
<dbReference type="UniPathway" id="UPA00053">
    <property type="reaction ID" value="UER00085"/>
</dbReference>
<feature type="binding site" evidence="18">
    <location>
        <position position="263"/>
    </location>
    <ligand>
        <name>Zn(2+)</name>
        <dbReference type="ChEBI" id="CHEBI:29105"/>
    </ligand>
</feature>